<dbReference type="KEGG" id="ota:OT_ostta20g00720"/>
<dbReference type="Pfam" id="PF00887">
    <property type="entry name" value="ACBP"/>
    <property type="match status" value="1"/>
</dbReference>
<evidence type="ECO:0000256" key="2">
    <source>
        <dbReference type="ARBA" id="ARBA00023121"/>
    </source>
</evidence>
<evidence type="ECO:0000256" key="1">
    <source>
        <dbReference type="ARBA" id="ARBA00005567"/>
    </source>
</evidence>
<dbReference type="InterPro" id="IPR000582">
    <property type="entry name" value="Acyl-CoA-binding_protein"/>
</dbReference>
<feature type="domain" description="ACB" evidence="4">
    <location>
        <begin position="131"/>
        <end position="194"/>
    </location>
</feature>
<reference evidence="5 6" key="2">
    <citation type="journal article" date="2014" name="BMC Genomics">
        <title>An improved genome of the model marine alga Ostreococcus tauri unfolds by assessing Illumina de novo assemblies.</title>
        <authorList>
            <person name="Blanc-Mathieu R."/>
            <person name="Verhelst B."/>
            <person name="Derelle E."/>
            <person name="Rombauts S."/>
            <person name="Bouget F.Y."/>
            <person name="Carre I."/>
            <person name="Chateau A."/>
            <person name="Eyre-Walker A."/>
            <person name="Grimsley N."/>
            <person name="Moreau H."/>
            <person name="Piegu B."/>
            <person name="Rivals E."/>
            <person name="Schackwitz W."/>
            <person name="Van de Peer Y."/>
            <person name="Piganeau G."/>
        </authorList>
    </citation>
    <scope>NUCLEOTIDE SEQUENCE [LARGE SCALE GENOMIC DNA]</scope>
    <source>
        <strain evidence="6">OTTH 0595 / CCAP 157/2 / RCC745</strain>
    </source>
</reference>
<protein>
    <submittedName>
        <fullName evidence="5">FERM/acyl-CoA-binding protein, 3-helical bundle</fullName>
    </submittedName>
</protein>
<evidence type="ECO:0000313" key="5">
    <source>
        <dbReference type="EMBL" id="CEG00871.1"/>
    </source>
</evidence>
<dbReference type="InterPro" id="IPR035984">
    <property type="entry name" value="Acyl-CoA-binding_sf"/>
</dbReference>
<proteinExistence type="inferred from homology"/>
<evidence type="ECO:0000313" key="6">
    <source>
        <dbReference type="Proteomes" id="UP000009170"/>
    </source>
</evidence>
<dbReference type="Proteomes" id="UP000009170">
    <property type="component" value="Unassembled WGS sequence"/>
</dbReference>
<dbReference type="SUPFAM" id="SSF47027">
    <property type="entry name" value="Acyl-CoA binding protein"/>
    <property type="match status" value="1"/>
</dbReference>
<gene>
    <name evidence="5" type="ORF">OT_ostta20g00720</name>
</gene>
<dbReference type="EMBL" id="CAID01000020">
    <property type="protein sequence ID" value="CEG00871.1"/>
    <property type="molecule type" value="Genomic_DNA"/>
</dbReference>
<dbReference type="AlphaFoldDB" id="A0A096PA70"/>
<dbReference type="InterPro" id="IPR014352">
    <property type="entry name" value="FERM/acyl-CoA-bd_prot_sf"/>
</dbReference>
<dbReference type="OrthoDB" id="346910at2759"/>
<feature type="region of interest" description="Disordered" evidence="3">
    <location>
        <begin position="71"/>
        <end position="99"/>
    </location>
</feature>
<comment type="caution">
    <text evidence="5">The sequence shown here is derived from an EMBL/GenBank/DDBJ whole genome shotgun (WGS) entry which is preliminary data.</text>
</comment>
<dbReference type="GO" id="GO:0000062">
    <property type="term" value="F:fatty-acyl-CoA binding"/>
    <property type="evidence" value="ECO:0007669"/>
    <property type="project" value="InterPro"/>
</dbReference>
<reference evidence="6" key="1">
    <citation type="journal article" date="2006" name="Proc. Natl. Acad. Sci. U.S.A.">
        <title>Genome analysis of the smallest free-living eukaryote Ostreococcus tauri unveils many unique features.</title>
        <authorList>
            <person name="Derelle E."/>
            <person name="Ferraz C."/>
            <person name="Rombauts S."/>
            <person name="Rouze P."/>
            <person name="Worden A.Z."/>
            <person name="Robbens S."/>
            <person name="Partensky F."/>
            <person name="Degroeve S."/>
            <person name="Echeynie S."/>
            <person name="Cooke R."/>
            <person name="Saeys Y."/>
            <person name="Wuyts J."/>
            <person name="Jabbari K."/>
            <person name="Bowler C."/>
            <person name="Panaud O."/>
            <person name="Piegu B."/>
            <person name="Ball S.G."/>
            <person name="Ral J.-P."/>
            <person name="Bouget F.-Y."/>
            <person name="Piganeau G."/>
            <person name="De Baets B."/>
            <person name="Picard A."/>
            <person name="Delseny M."/>
            <person name="Demaille J."/>
            <person name="Van de Peer Y."/>
            <person name="Moreau H."/>
        </authorList>
    </citation>
    <scope>NUCLEOTIDE SEQUENCE [LARGE SCALE GENOMIC DNA]</scope>
    <source>
        <strain evidence="6">OTTH 0595 / CCAP 157/2 / RCC745</strain>
    </source>
</reference>
<evidence type="ECO:0000259" key="4">
    <source>
        <dbReference type="Pfam" id="PF00887"/>
    </source>
</evidence>
<name>A0A096PA70_OSTTA</name>
<evidence type="ECO:0000256" key="3">
    <source>
        <dbReference type="SAM" id="MobiDB-lite"/>
    </source>
</evidence>
<keyword evidence="6" id="KW-1185">Reference proteome</keyword>
<dbReference type="Gene3D" id="1.20.80.10">
    <property type="match status" value="1"/>
</dbReference>
<sequence length="207" mass="24156">MTVTWADAGNPKAQVTLDDARAWAMEYGYVKTNVPLDRPVAQRVDLVAFFEVYNANAFSVFRQKFKSRRLRPPNEEQVRRRPATRDDETDDESDDEDYTEEEIAKMLSEYEQYKDYESLKWRYVKRPGGQAVRPELWYKCYGTSQYINEGENKSPAPVWREDGSIDYGGRDKWDAWTRCAGMTVKQAKIGFVKAIRAALDDRPSNFY</sequence>
<comment type="similarity">
    <text evidence="1">Belongs to the ACBP family.</text>
</comment>
<dbReference type="GeneID" id="9838589"/>
<accession>A0A096PA70</accession>
<feature type="compositionally biased region" description="Basic and acidic residues" evidence="3">
    <location>
        <begin position="72"/>
        <end position="86"/>
    </location>
</feature>
<keyword evidence="2" id="KW-0446">Lipid-binding</keyword>
<dbReference type="RefSeq" id="XP_022840637.1">
    <property type="nucleotide sequence ID" value="XM_022985394.1"/>
</dbReference>
<organism evidence="5 6">
    <name type="scientific">Ostreococcus tauri</name>
    <name type="common">Marine green alga</name>
    <dbReference type="NCBI Taxonomy" id="70448"/>
    <lineage>
        <taxon>Eukaryota</taxon>
        <taxon>Viridiplantae</taxon>
        <taxon>Chlorophyta</taxon>
        <taxon>Mamiellophyceae</taxon>
        <taxon>Mamiellales</taxon>
        <taxon>Bathycoccaceae</taxon>
        <taxon>Ostreococcus</taxon>
    </lineage>
</organism>
<feature type="compositionally biased region" description="Acidic residues" evidence="3">
    <location>
        <begin position="87"/>
        <end position="99"/>
    </location>
</feature>
<dbReference type="InParanoid" id="A0A096PA70"/>